<dbReference type="EMBL" id="BBMS01000091">
    <property type="protein sequence ID" value="GAL30333.1"/>
    <property type="molecule type" value="Genomic_DNA"/>
</dbReference>
<name>A0ABQ0JNL4_9VIBR</name>
<protein>
    <recommendedName>
        <fullName evidence="1">TniQ domain-containing protein</fullName>
    </recommendedName>
</protein>
<evidence type="ECO:0000313" key="3">
    <source>
        <dbReference type="Proteomes" id="UP000029223"/>
    </source>
</evidence>
<feature type="domain" description="TniQ" evidence="1">
    <location>
        <begin position="5"/>
        <end position="156"/>
    </location>
</feature>
<accession>A0ABQ0JNL4</accession>
<evidence type="ECO:0000313" key="2">
    <source>
        <dbReference type="EMBL" id="GAL30333.1"/>
    </source>
</evidence>
<organism evidence="2 3">
    <name type="scientific">Vibrio variabilis</name>
    <dbReference type="NCBI Taxonomy" id="990271"/>
    <lineage>
        <taxon>Bacteria</taxon>
        <taxon>Pseudomonadati</taxon>
        <taxon>Pseudomonadota</taxon>
        <taxon>Gammaproteobacteria</taxon>
        <taxon>Vibrionales</taxon>
        <taxon>Vibrionaceae</taxon>
        <taxon>Vibrio</taxon>
    </lineage>
</organism>
<dbReference type="Pfam" id="PF06527">
    <property type="entry name" value="TniQ"/>
    <property type="match status" value="1"/>
</dbReference>
<evidence type="ECO:0000259" key="1">
    <source>
        <dbReference type="Pfam" id="PF06527"/>
    </source>
</evidence>
<comment type="caution">
    <text evidence="2">The sequence shown here is derived from an EMBL/GenBank/DDBJ whole genome shotgun (WGS) entry which is preliminary data.</text>
</comment>
<gene>
    <name evidence="2" type="ORF">JCM19239_2679</name>
</gene>
<reference evidence="3" key="1">
    <citation type="submission" date="2014-09" db="EMBL/GenBank/DDBJ databases">
        <title>Vibrio variabilis JCM 19239. (C206) whole genome shotgun sequence.</title>
        <authorList>
            <person name="Sawabe T."/>
            <person name="Meirelles P."/>
            <person name="Nakanishi M."/>
            <person name="Sayaka M."/>
            <person name="Hattori M."/>
            <person name="Ohkuma M."/>
        </authorList>
    </citation>
    <scope>NUCLEOTIDE SEQUENCE [LARGE SCALE GENOMIC DNA]</scope>
    <source>
        <strain evidence="3">JCM 19239</strain>
    </source>
</reference>
<dbReference type="InterPro" id="IPR009492">
    <property type="entry name" value="TniQ"/>
</dbReference>
<dbReference type="Proteomes" id="UP000029223">
    <property type="component" value="Unassembled WGS sequence"/>
</dbReference>
<proteinExistence type="predicted"/>
<keyword evidence="3" id="KW-1185">Reference proteome</keyword>
<sequence>MDIDIQLYPDESLESCLLRLSQFKGYERYSYFAQDIWYEMLNSYEATPGAFPLQLNRVNIYRAQTTSQMRARVLTYLEKQLQLNSVGLLCLVLNRSNSKFSPDYKAVHRFGIDYPFAFLRKRFTPVCPRCLSEVPYIRQNWHFVPIQVCEKHQCKLIHRCLSANRCSNIKIPRASHSVSVVLTCEKVMLKLDQTLSCLLRNG</sequence>